<accession>A0ABR8D969</accession>
<comment type="caution">
    <text evidence="2">The sequence shown here is derived from an EMBL/GenBank/DDBJ whole genome shotgun (WGS) entry which is preliminary data.</text>
</comment>
<dbReference type="Proteomes" id="UP000661112">
    <property type="component" value="Unassembled WGS sequence"/>
</dbReference>
<keyword evidence="3" id="KW-1185">Reference proteome</keyword>
<feature type="transmembrane region" description="Helical" evidence="1">
    <location>
        <begin position="81"/>
        <end position="100"/>
    </location>
</feature>
<reference evidence="2 3" key="1">
    <citation type="journal article" date="2020" name="ISME J.">
        <title>Comparative genomics reveals insights into cyanobacterial evolution and habitat adaptation.</title>
        <authorList>
            <person name="Chen M.Y."/>
            <person name="Teng W.K."/>
            <person name="Zhao L."/>
            <person name="Hu C.X."/>
            <person name="Zhou Y.K."/>
            <person name="Han B.P."/>
            <person name="Song L.R."/>
            <person name="Shu W.S."/>
        </authorList>
    </citation>
    <scope>NUCLEOTIDE SEQUENCE [LARGE SCALE GENOMIC DNA]</scope>
    <source>
        <strain evidence="2 3">FACHB-119</strain>
    </source>
</reference>
<feature type="transmembrane region" description="Helical" evidence="1">
    <location>
        <begin position="48"/>
        <end position="69"/>
    </location>
</feature>
<keyword evidence="1" id="KW-0472">Membrane</keyword>
<dbReference type="EMBL" id="JACJSG010000026">
    <property type="protein sequence ID" value="MBD2502686.1"/>
    <property type="molecule type" value="Genomic_DNA"/>
</dbReference>
<dbReference type="PANTHER" id="PTHR35519">
    <property type="entry name" value="MEMBRANE PROTEINS"/>
    <property type="match status" value="1"/>
</dbReference>
<evidence type="ECO:0000256" key="1">
    <source>
        <dbReference type="SAM" id="Phobius"/>
    </source>
</evidence>
<keyword evidence="1" id="KW-0812">Transmembrane</keyword>
<gene>
    <name evidence="2" type="ORF">H6G83_19100</name>
</gene>
<dbReference type="Pfam" id="PF13430">
    <property type="entry name" value="DUF4112"/>
    <property type="match status" value="1"/>
</dbReference>
<evidence type="ECO:0000313" key="3">
    <source>
        <dbReference type="Proteomes" id="UP000661112"/>
    </source>
</evidence>
<protein>
    <submittedName>
        <fullName evidence="2">DUF4112 domain-containing protein</fullName>
    </submittedName>
</protein>
<sequence length="125" mass="13738">MPESSPKYSDVDSHTQAATIKRLRQLSYLLDTVIKIPGTPIAVGLDPIIGIIPIGGDALGLILSCYIVFEASRLGVPKKILGRMIFNIMIDSLVGSFPVIGDFFDFAWTANQYNIKLIEKYLNGH</sequence>
<dbReference type="InterPro" id="IPR025187">
    <property type="entry name" value="DUF4112"/>
</dbReference>
<keyword evidence="1" id="KW-1133">Transmembrane helix</keyword>
<organism evidence="2 3">
    <name type="scientific">Anabaena azotica FACHB-119</name>
    <dbReference type="NCBI Taxonomy" id="947527"/>
    <lineage>
        <taxon>Bacteria</taxon>
        <taxon>Bacillati</taxon>
        <taxon>Cyanobacteriota</taxon>
        <taxon>Cyanophyceae</taxon>
        <taxon>Nostocales</taxon>
        <taxon>Nostocaceae</taxon>
        <taxon>Anabaena</taxon>
        <taxon>Anabaena azotica</taxon>
    </lineage>
</organism>
<evidence type="ECO:0000313" key="2">
    <source>
        <dbReference type="EMBL" id="MBD2502686.1"/>
    </source>
</evidence>
<proteinExistence type="predicted"/>
<dbReference type="PANTHER" id="PTHR35519:SF2">
    <property type="entry name" value="PH DOMAIN PROTEIN"/>
    <property type="match status" value="1"/>
</dbReference>
<name>A0ABR8D969_9NOST</name>